<evidence type="ECO:0000256" key="1">
    <source>
        <dbReference type="SAM" id="MobiDB-lite"/>
    </source>
</evidence>
<reference evidence="2 3" key="1">
    <citation type="journal article" date="2018" name="Front. Plant Sci.">
        <title>Red Clover (Trifolium pratense) and Zigzag Clover (T. medium) - A Picture of Genomic Similarities and Differences.</title>
        <authorList>
            <person name="Dluhosova J."/>
            <person name="Istvanek J."/>
            <person name="Nedelnik J."/>
            <person name="Repkova J."/>
        </authorList>
    </citation>
    <scope>NUCLEOTIDE SEQUENCE [LARGE SCALE GENOMIC DNA]</scope>
    <source>
        <strain evidence="3">cv. 10/8</strain>
        <tissue evidence="2">Leaf</tissue>
    </source>
</reference>
<comment type="caution">
    <text evidence="2">The sequence shown here is derived from an EMBL/GenBank/DDBJ whole genome shotgun (WGS) entry which is preliminary data.</text>
</comment>
<name>A0A392U0C1_9FABA</name>
<keyword evidence="3" id="KW-1185">Reference proteome</keyword>
<accession>A0A392U0C1</accession>
<evidence type="ECO:0000313" key="2">
    <source>
        <dbReference type="EMBL" id="MCI66789.1"/>
    </source>
</evidence>
<feature type="compositionally biased region" description="Basic and acidic residues" evidence="1">
    <location>
        <begin position="40"/>
        <end position="51"/>
    </location>
</feature>
<protein>
    <submittedName>
        <fullName evidence="2">Uncharacterized protein</fullName>
    </submittedName>
</protein>
<dbReference type="AlphaFoldDB" id="A0A392U0C1"/>
<dbReference type="Proteomes" id="UP000265520">
    <property type="component" value="Unassembled WGS sequence"/>
</dbReference>
<sequence>EVALGLGPTRVEREWKEGGRRTGRDVMTAPESERRRRRKEIGEEVVERERE</sequence>
<organism evidence="2 3">
    <name type="scientific">Trifolium medium</name>
    <dbReference type="NCBI Taxonomy" id="97028"/>
    <lineage>
        <taxon>Eukaryota</taxon>
        <taxon>Viridiplantae</taxon>
        <taxon>Streptophyta</taxon>
        <taxon>Embryophyta</taxon>
        <taxon>Tracheophyta</taxon>
        <taxon>Spermatophyta</taxon>
        <taxon>Magnoliopsida</taxon>
        <taxon>eudicotyledons</taxon>
        <taxon>Gunneridae</taxon>
        <taxon>Pentapetalae</taxon>
        <taxon>rosids</taxon>
        <taxon>fabids</taxon>
        <taxon>Fabales</taxon>
        <taxon>Fabaceae</taxon>
        <taxon>Papilionoideae</taxon>
        <taxon>50 kb inversion clade</taxon>
        <taxon>NPAAA clade</taxon>
        <taxon>Hologalegina</taxon>
        <taxon>IRL clade</taxon>
        <taxon>Trifolieae</taxon>
        <taxon>Trifolium</taxon>
    </lineage>
</organism>
<feature type="compositionally biased region" description="Basic and acidic residues" evidence="1">
    <location>
        <begin position="15"/>
        <end position="24"/>
    </location>
</feature>
<dbReference type="EMBL" id="LXQA010702324">
    <property type="protein sequence ID" value="MCI66789.1"/>
    <property type="molecule type" value="Genomic_DNA"/>
</dbReference>
<feature type="region of interest" description="Disordered" evidence="1">
    <location>
        <begin position="15"/>
        <end position="51"/>
    </location>
</feature>
<evidence type="ECO:0000313" key="3">
    <source>
        <dbReference type="Proteomes" id="UP000265520"/>
    </source>
</evidence>
<feature type="non-terminal residue" evidence="2">
    <location>
        <position position="1"/>
    </location>
</feature>
<proteinExistence type="predicted"/>